<dbReference type="AlphaFoldDB" id="A0A0C3A809"/>
<feature type="compositionally biased region" description="Polar residues" evidence="1">
    <location>
        <begin position="199"/>
        <end position="210"/>
    </location>
</feature>
<keyword evidence="3" id="KW-1185">Reference proteome</keyword>
<gene>
    <name evidence="2" type="ORF">M408DRAFT_124142</name>
</gene>
<name>A0A0C3A809_SERVB</name>
<evidence type="ECO:0000256" key="1">
    <source>
        <dbReference type="SAM" id="MobiDB-lite"/>
    </source>
</evidence>
<evidence type="ECO:0000313" key="2">
    <source>
        <dbReference type="EMBL" id="KIM20760.1"/>
    </source>
</evidence>
<dbReference type="EMBL" id="KN824410">
    <property type="protein sequence ID" value="KIM20760.1"/>
    <property type="molecule type" value="Genomic_DNA"/>
</dbReference>
<feature type="compositionally biased region" description="Polar residues" evidence="1">
    <location>
        <begin position="78"/>
        <end position="90"/>
    </location>
</feature>
<feature type="compositionally biased region" description="Polar residues" evidence="1">
    <location>
        <begin position="36"/>
        <end position="52"/>
    </location>
</feature>
<feature type="region of interest" description="Disordered" evidence="1">
    <location>
        <begin position="72"/>
        <end position="133"/>
    </location>
</feature>
<sequence>MDGYLCPPSPYPRSRRSSHSSMTSNSSDAAYLSGSELGTSYTSPSSLANSPMQPWARLDSYAGSHVQSSELLVPESSYGRNPSPLQSPNHGITRPMHRSDASTMSSRSSPWAYDSDPLPSPFPSPYSTSSAVSRSPISPAISFNHHHGFPSGANNPHAHPMLLSSEVETDTTHITDGLGLFTLDVPDIDFELPPPSIDPNGTTHASTADQSIPKMYAEGASKPN</sequence>
<dbReference type="Proteomes" id="UP000054097">
    <property type="component" value="Unassembled WGS sequence"/>
</dbReference>
<protein>
    <submittedName>
        <fullName evidence="2">Uncharacterized protein</fullName>
    </submittedName>
</protein>
<dbReference type="HOGENOM" id="CLU_1235699_0_0_1"/>
<organism evidence="2 3">
    <name type="scientific">Serendipita vermifera MAFF 305830</name>
    <dbReference type="NCBI Taxonomy" id="933852"/>
    <lineage>
        <taxon>Eukaryota</taxon>
        <taxon>Fungi</taxon>
        <taxon>Dikarya</taxon>
        <taxon>Basidiomycota</taxon>
        <taxon>Agaricomycotina</taxon>
        <taxon>Agaricomycetes</taxon>
        <taxon>Sebacinales</taxon>
        <taxon>Serendipitaceae</taxon>
        <taxon>Serendipita</taxon>
    </lineage>
</organism>
<evidence type="ECO:0000313" key="3">
    <source>
        <dbReference type="Proteomes" id="UP000054097"/>
    </source>
</evidence>
<feature type="region of interest" description="Disordered" evidence="1">
    <location>
        <begin position="191"/>
        <end position="224"/>
    </location>
</feature>
<reference evidence="3" key="2">
    <citation type="submission" date="2015-01" db="EMBL/GenBank/DDBJ databases">
        <title>Evolutionary Origins and Diversification of the Mycorrhizal Mutualists.</title>
        <authorList>
            <consortium name="DOE Joint Genome Institute"/>
            <consortium name="Mycorrhizal Genomics Consortium"/>
            <person name="Kohler A."/>
            <person name="Kuo A."/>
            <person name="Nagy L.G."/>
            <person name="Floudas D."/>
            <person name="Copeland A."/>
            <person name="Barry K.W."/>
            <person name="Cichocki N."/>
            <person name="Veneault-Fourrey C."/>
            <person name="LaButti K."/>
            <person name="Lindquist E.A."/>
            <person name="Lipzen A."/>
            <person name="Lundell T."/>
            <person name="Morin E."/>
            <person name="Murat C."/>
            <person name="Riley R."/>
            <person name="Ohm R."/>
            <person name="Sun H."/>
            <person name="Tunlid A."/>
            <person name="Henrissat B."/>
            <person name="Grigoriev I.V."/>
            <person name="Hibbett D.S."/>
            <person name="Martin F."/>
        </authorList>
    </citation>
    <scope>NUCLEOTIDE SEQUENCE [LARGE SCALE GENOMIC DNA]</scope>
    <source>
        <strain evidence="3">MAFF 305830</strain>
    </source>
</reference>
<proteinExistence type="predicted"/>
<feature type="region of interest" description="Disordered" evidence="1">
    <location>
        <begin position="1"/>
        <end position="53"/>
    </location>
</feature>
<reference evidence="2 3" key="1">
    <citation type="submission" date="2014-04" db="EMBL/GenBank/DDBJ databases">
        <authorList>
            <consortium name="DOE Joint Genome Institute"/>
            <person name="Kuo A."/>
            <person name="Zuccaro A."/>
            <person name="Kohler A."/>
            <person name="Nagy L.G."/>
            <person name="Floudas D."/>
            <person name="Copeland A."/>
            <person name="Barry K.W."/>
            <person name="Cichocki N."/>
            <person name="Veneault-Fourrey C."/>
            <person name="LaButti K."/>
            <person name="Lindquist E.A."/>
            <person name="Lipzen A."/>
            <person name="Lundell T."/>
            <person name="Morin E."/>
            <person name="Murat C."/>
            <person name="Sun H."/>
            <person name="Tunlid A."/>
            <person name="Henrissat B."/>
            <person name="Grigoriev I.V."/>
            <person name="Hibbett D.S."/>
            <person name="Martin F."/>
            <person name="Nordberg H.P."/>
            <person name="Cantor M.N."/>
            <person name="Hua S.X."/>
        </authorList>
    </citation>
    <scope>NUCLEOTIDE SEQUENCE [LARGE SCALE GENOMIC DNA]</scope>
    <source>
        <strain evidence="2 3">MAFF 305830</strain>
    </source>
</reference>
<accession>A0A0C3A809</accession>